<organism evidence="6 7">
    <name type="scientific">Sinorhizobium terangae</name>
    <dbReference type="NCBI Taxonomy" id="110322"/>
    <lineage>
        <taxon>Bacteria</taxon>
        <taxon>Pseudomonadati</taxon>
        <taxon>Pseudomonadota</taxon>
        <taxon>Alphaproteobacteria</taxon>
        <taxon>Hyphomicrobiales</taxon>
        <taxon>Rhizobiaceae</taxon>
        <taxon>Sinorhizobium/Ensifer group</taxon>
        <taxon>Sinorhizobium</taxon>
    </lineage>
</organism>
<dbReference type="Pfam" id="PF14833">
    <property type="entry name" value="NAD_binding_11"/>
    <property type="match status" value="1"/>
</dbReference>
<dbReference type="GO" id="GO:0050661">
    <property type="term" value="F:NADP binding"/>
    <property type="evidence" value="ECO:0007669"/>
    <property type="project" value="InterPro"/>
</dbReference>
<dbReference type="GO" id="GO:0016616">
    <property type="term" value="F:oxidoreductase activity, acting on the CH-OH group of donors, NAD or NADP as acceptor"/>
    <property type="evidence" value="ECO:0007669"/>
    <property type="project" value="TreeGrafter"/>
</dbReference>
<reference evidence="6 7" key="1">
    <citation type="journal article" date="2013" name="Genome Biol.">
        <title>Comparative genomics of the core and accessory genomes of 48 Sinorhizobium strains comprising five genospecies.</title>
        <authorList>
            <person name="Sugawara M."/>
            <person name="Epstein B."/>
            <person name="Badgley B.D."/>
            <person name="Unno T."/>
            <person name="Xu L."/>
            <person name="Reese J."/>
            <person name="Gyaneshwar P."/>
            <person name="Denny R."/>
            <person name="Mudge J."/>
            <person name="Bharti A.K."/>
            <person name="Farmer A.D."/>
            <person name="May G.D."/>
            <person name="Woodward J.E."/>
            <person name="Medigue C."/>
            <person name="Vallenet D."/>
            <person name="Lajus A."/>
            <person name="Rouy Z."/>
            <person name="Martinez-Vaz B."/>
            <person name="Tiffin P."/>
            <person name="Young N.D."/>
            <person name="Sadowsky M.J."/>
        </authorList>
    </citation>
    <scope>NUCLEOTIDE SEQUENCE [LARGE SCALE GENOMIC DNA]</scope>
    <source>
        <strain evidence="6 7">USDA4894</strain>
    </source>
</reference>
<evidence type="ECO:0000259" key="4">
    <source>
        <dbReference type="Pfam" id="PF03446"/>
    </source>
</evidence>
<dbReference type="InterPro" id="IPR002204">
    <property type="entry name" value="3-OH-isobutyrate_DH-rel_CS"/>
</dbReference>
<dbReference type="Proteomes" id="UP000439983">
    <property type="component" value="Unassembled WGS sequence"/>
</dbReference>
<dbReference type="RefSeq" id="WP_153440347.1">
    <property type="nucleotide sequence ID" value="NZ_JACIGA010000002.1"/>
</dbReference>
<dbReference type="GO" id="GO:0051287">
    <property type="term" value="F:NAD binding"/>
    <property type="evidence" value="ECO:0007669"/>
    <property type="project" value="InterPro"/>
</dbReference>
<evidence type="ECO:0000256" key="3">
    <source>
        <dbReference type="PIRSR" id="PIRSR000103-1"/>
    </source>
</evidence>
<keyword evidence="1" id="KW-0560">Oxidoreductase</keyword>
<sequence length="307" mass="32787">MESYSTRPFVRDIGFIGLGAMGAHMARHIAGAGFNLHVHDTNRETLERFAALGASVCSTPKAVGDAADAVLVCLPTPDIVERVALGENGIAHGARAKIYVDHSTTGPSVARKVAEALAERQITALDGPLAGGMRGAEAGTLSVMISGEEKAFSALRDVFDCYGRNVVHVGDRVGQGQALKLINNMIVGANLVVAAEAILFGIKYGLAAETIIEMLNASTARSFVTEDLLEKRILDRQFDFGFRLELMCKDLRLCVSEAEAAGAPMMVSALAKQFYELAHAHGNATQDMTVVVRELEKAFGVSIERRV</sequence>
<keyword evidence="7" id="KW-1185">Reference proteome</keyword>
<dbReference type="Gene3D" id="3.40.50.720">
    <property type="entry name" value="NAD(P)-binding Rossmann-like Domain"/>
    <property type="match status" value="1"/>
</dbReference>
<accession>A0A6N7LI44</accession>
<gene>
    <name evidence="6" type="ORF">GHK62_17090</name>
</gene>
<dbReference type="Pfam" id="PF03446">
    <property type="entry name" value="NAD_binding_2"/>
    <property type="match status" value="1"/>
</dbReference>
<dbReference type="InterPro" id="IPR008927">
    <property type="entry name" value="6-PGluconate_DH-like_C_sf"/>
</dbReference>
<comment type="caution">
    <text evidence="6">The sequence shown here is derived from an EMBL/GenBank/DDBJ whole genome shotgun (WGS) entry which is preliminary data.</text>
</comment>
<dbReference type="SUPFAM" id="SSF51735">
    <property type="entry name" value="NAD(P)-binding Rossmann-fold domains"/>
    <property type="match status" value="1"/>
</dbReference>
<evidence type="ECO:0000313" key="6">
    <source>
        <dbReference type="EMBL" id="MQX16424.1"/>
    </source>
</evidence>
<dbReference type="GO" id="GO:0016054">
    <property type="term" value="P:organic acid catabolic process"/>
    <property type="evidence" value="ECO:0007669"/>
    <property type="project" value="UniProtKB-ARBA"/>
</dbReference>
<dbReference type="InterPro" id="IPR015815">
    <property type="entry name" value="HIBADH-related"/>
</dbReference>
<dbReference type="EMBL" id="WITC01000061">
    <property type="protein sequence ID" value="MQX16424.1"/>
    <property type="molecule type" value="Genomic_DNA"/>
</dbReference>
<feature type="domain" description="6-phosphogluconate dehydrogenase NADP-binding" evidence="4">
    <location>
        <begin position="12"/>
        <end position="170"/>
    </location>
</feature>
<dbReference type="InterPro" id="IPR006115">
    <property type="entry name" value="6PGDH_NADP-bd"/>
</dbReference>
<dbReference type="InterPro" id="IPR036291">
    <property type="entry name" value="NAD(P)-bd_dom_sf"/>
</dbReference>
<proteinExistence type="predicted"/>
<dbReference type="InterPro" id="IPR013328">
    <property type="entry name" value="6PGD_dom2"/>
</dbReference>
<evidence type="ECO:0000313" key="7">
    <source>
        <dbReference type="Proteomes" id="UP000439983"/>
    </source>
</evidence>
<feature type="active site" evidence="3">
    <location>
        <position position="180"/>
    </location>
</feature>
<dbReference type="AlphaFoldDB" id="A0A6N7LI44"/>
<dbReference type="OrthoDB" id="9812907at2"/>
<dbReference type="SUPFAM" id="SSF48179">
    <property type="entry name" value="6-phosphogluconate dehydrogenase C-terminal domain-like"/>
    <property type="match status" value="1"/>
</dbReference>
<keyword evidence="2" id="KW-0520">NAD</keyword>
<evidence type="ECO:0000256" key="1">
    <source>
        <dbReference type="ARBA" id="ARBA00023002"/>
    </source>
</evidence>
<dbReference type="PIRSF" id="PIRSF000103">
    <property type="entry name" value="HIBADH"/>
    <property type="match status" value="1"/>
</dbReference>
<name>A0A6N7LI44_SINTE</name>
<dbReference type="InterPro" id="IPR029154">
    <property type="entry name" value="HIBADH-like_NADP-bd"/>
</dbReference>
<feature type="domain" description="3-hydroxyisobutyrate dehydrogenase-like NAD-binding" evidence="5">
    <location>
        <begin position="174"/>
        <end position="293"/>
    </location>
</feature>
<dbReference type="Gene3D" id="1.10.1040.10">
    <property type="entry name" value="N-(1-d-carboxylethyl)-l-norvaline Dehydrogenase, domain 2"/>
    <property type="match status" value="1"/>
</dbReference>
<evidence type="ECO:0000259" key="5">
    <source>
        <dbReference type="Pfam" id="PF14833"/>
    </source>
</evidence>
<dbReference type="PROSITE" id="PS00895">
    <property type="entry name" value="3_HYDROXYISOBUT_DH"/>
    <property type="match status" value="1"/>
</dbReference>
<protein>
    <submittedName>
        <fullName evidence="6">NAD-binding protein</fullName>
    </submittedName>
</protein>
<evidence type="ECO:0000256" key="2">
    <source>
        <dbReference type="ARBA" id="ARBA00023027"/>
    </source>
</evidence>
<dbReference type="PANTHER" id="PTHR22981">
    <property type="entry name" value="3-HYDROXYISOBUTYRATE DEHYDROGENASE-RELATED"/>
    <property type="match status" value="1"/>
</dbReference>
<dbReference type="PANTHER" id="PTHR22981:SF7">
    <property type="entry name" value="3-HYDROXYISOBUTYRATE DEHYDROGENASE, MITOCHONDRIAL"/>
    <property type="match status" value="1"/>
</dbReference>